<feature type="transmembrane region" description="Helical" evidence="1">
    <location>
        <begin position="302"/>
        <end position="323"/>
    </location>
</feature>
<comment type="caution">
    <text evidence="2">The sequence shown here is derived from an EMBL/GenBank/DDBJ whole genome shotgun (WGS) entry which is preliminary data.</text>
</comment>
<feature type="transmembrane region" description="Helical" evidence="1">
    <location>
        <begin position="369"/>
        <end position="392"/>
    </location>
</feature>
<protein>
    <submittedName>
        <fullName evidence="2">Glycoside hydrolase</fullName>
    </submittedName>
</protein>
<sequence>MTVFATGRLLAAQPAPAQPITLGPATMALNGPWRFSVGDDPAWAAADFDDSGWESVDLTPAPGAHDGDVGLPGYVPGWSKRGHAGYTGYAWYRLRITVDSDAPLALAGPTDVDSTYQLYVDGRRLGGPGVFFGTTPTVYSVQPRVYRLPAASSGTHTYVIALRVWMDPLDAADDGGGIHVAPTIGRLDDINQLYQVQWLQTFKGYVVDAVEPIAFVSLAILALVLMACRRGEGYGWLAAALLCTAWLRSNQVFFFWTQLESLRVYDVMTAVLFVPLTFATWTLAWRDWWRLEDHRWVPMRHVILVLLLIHVAAALVGRPWFALEASHGLKTAADVLVQGVRLVYAVIYLWMIGLALAEHPKPSNLLSALAAILIGMGLFASELSAIGLQGIWFPWGTGVSRTQYAYAAFIVLLFALLLTRFLRYAKLWQR</sequence>
<dbReference type="InterPro" id="IPR008979">
    <property type="entry name" value="Galactose-bd-like_sf"/>
</dbReference>
<evidence type="ECO:0000313" key="2">
    <source>
        <dbReference type="EMBL" id="MBM7129654.1"/>
    </source>
</evidence>
<keyword evidence="2" id="KW-0378">Hydrolase</keyword>
<feature type="transmembrane region" description="Helical" evidence="1">
    <location>
        <begin position="209"/>
        <end position="227"/>
    </location>
</feature>
<gene>
    <name evidence="2" type="ORF">ISS99_08970</name>
</gene>
<name>A0ABS2KEQ9_9GAMM</name>
<dbReference type="EMBL" id="JADIKF010000038">
    <property type="protein sequence ID" value="MBM7129654.1"/>
    <property type="molecule type" value="Genomic_DNA"/>
</dbReference>
<dbReference type="SUPFAM" id="SSF49785">
    <property type="entry name" value="Galactose-binding domain-like"/>
    <property type="match status" value="1"/>
</dbReference>
<feature type="transmembrane region" description="Helical" evidence="1">
    <location>
        <begin position="404"/>
        <end position="422"/>
    </location>
</feature>
<proteinExistence type="predicted"/>
<dbReference type="Gene3D" id="2.60.120.260">
    <property type="entry name" value="Galactose-binding domain-like"/>
    <property type="match status" value="1"/>
</dbReference>
<dbReference type="GO" id="GO:0016787">
    <property type="term" value="F:hydrolase activity"/>
    <property type="evidence" value="ECO:0007669"/>
    <property type="project" value="UniProtKB-KW"/>
</dbReference>
<feature type="transmembrane region" description="Helical" evidence="1">
    <location>
        <begin position="234"/>
        <end position="256"/>
    </location>
</feature>
<organism evidence="2 3">
    <name type="scientific">Dyella mobilis</name>
    <dbReference type="NCBI Taxonomy" id="1849582"/>
    <lineage>
        <taxon>Bacteria</taxon>
        <taxon>Pseudomonadati</taxon>
        <taxon>Pseudomonadota</taxon>
        <taxon>Gammaproteobacteria</taxon>
        <taxon>Lysobacterales</taxon>
        <taxon>Rhodanobacteraceae</taxon>
        <taxon>Dyella</taxon>
    </lineage>
</organism>
<keyword evidence="3" id="KW-1185">Reference proteome</keyword>
<evidence type="ECO:0000256" key="1">
    <source>
        <dbReference type="SAM" id="Phobius"/>
    </source>
</evidence>
<dbReference type="RefSeq" id="WP_204631268.1">
    <property type="nucleotide sequence ID" value="NZ_BSOC01000003.1"/>
</dbReference>
<feature type="transmembrane region" description="Helical" evidence="1">
    <location>
        <begin position="262"/>
        <end position="281"/>
    </location>
</feature>
<dbReference type="Proteomes" id="UP001430193">
    <property type="component" value="Unassembled WGS sequence"/>
</dbReference>
<keyword evidence="1" id="KW-0812">Transmembrane</keyword>
<feature type="transmembrane region" description="Helical" evidence="1">
    <location>
        <begin position="335"/>
        <end position="357"/>
    </location>
</feature>
<reference evidence="2" key="1">
    <citation type="submission" date="2020-10" db="EMBL/GenBank/DDBJ databases">
        <title>Phylogeny of dyella-like bacteria.</title>
        <authorList>
            <person name="Fu J."/>
        </authorList>
    </citation>
    <scope>NUCLEOTIDE SEQUENCE</scope>
    <source>
        <strain evidence="2">DHON07</strain>
    </source>
</reference>
<evidence type="ECO:0000313" key="3">
    <source>
        <dbReference type="Proteomes" id="UP001430193"/>
    </source>
</evidence>
<keyword evidence="1" id="KW-1133">Transmembrane helix</keyword>
<keyword evidence="1" id="KW-0472">Membrane</keyword>
<accession>A0ABS2KEQ9</accession>